<dbReference type="Gene3D" id="1.10.10.10">
    <property type="entry name" value="Winged helix-like DNA-binding domain superfamily/Winged helix DNA-binding domain"/>
    <property type="match status" value="1"/>
</dbReference>
<organism evidence="6 7">
    <name type="scientific">Dethiobacter alkaliphilus AHT 1</name>
    <dbReference type="NCBI Taxonomy" id="555088"/>
    <lineage>
        <taxon>Bacteria</taxon>
        <taxon>Bacillati</taxon>
        <taxon>Bacillota</taxon>
        <taxon>Dethiobacteria</taxon>
        <taxon>Dethiobacterales</taxon>
        <taxon>Dethiobacteraceae</taxon>
        <taxon>Dethiobacter</taxon>
    </lineage>
</organism>
<dbReference type="GO" id="GO:0005829">
    <property type="term" value="C:cytosol"/>
    <property type="evidence" value="ECO:0007669"/>
    <property type="project" value="TreeGrafter"/>
</dbReference>
<protein>
    <submittedName>
        <fullName evidence="6">Transcriptional regulator, Crp/Fnr family</fullName>
    </submittedName>
</protein>
<evidence type="ECO:0000259" key="5">
    <source>
        <dbReference type="PROSITE" id="PS51063"/>
    </source>
</evidence>
<dbReference type="Proteomes" id="UP000006443">
    <property type="component" value="Unassembled WGS sequence"/>
</dbReference>
<dbReference type="InterPro" id="IPR050397">
    <property type="entry name" value="Env_Response_Regulators"/>
</dbReference>
<dbReference type="SMART" id="SM00100">
    <property type="entry name" value="cNMP"/>
    <property type="match status" value="1"/>
</dbReference>
<dbReference type="GO" id="GO:0003700">
    <property type="term" value="F:DNA-binding transcription factor activity"/>
    <property type="evidence" value="ECO:0007669"/>
    <property type="project" value="TreeGrafter"/>
</dbReference>
<dbReference type="STRING" id="555088.DealDRAFT_1165"/>
<dbReference type="eggNOG" id="COG0664">
    <property type="taxonomic scope" value="Bacteria"/>
</dbReference>
<reference evidence="6 7" key="1">
    <citation type="submission" date="2009-02" db="EMBL/GenBank/DDBJ databases">
        <title>Sequencing of the draft genome and assembly of Dethiobacter alkaliphilus AHT 1.</title>
        <authorList>
            <consortium name="US DOE Joint Genome Institute (JGI-PGF)"/>
            <person name="Lucas S."/>
            <person name="Copeland A."/>
            <person name="Lapidus A."/>
            <person name="Glavina del Rio T."/>
            <person name="Dalin E."/>
            <person name="Tice H."/>
            <person name="Bruce D."/>
            <person name="Goodwin L."/>
            <person name="Pitluck S."/>
            <person name="Larimer F."/>
            <person name="Land M.L."/>
            <person name="Hauser L."/>
            <person name="Muyzer G."/>
        </authorList>
    </citation>
    <scope>NUCLEOTIDE SEQUENCE [LARGE SCALE GENOMIC DNA]</scope>
    <source>
        <strain evidence="6 7">AHT 1</strain>
    </source>
</reference>
<evidence type="ECO:0000256" key="1">
    <source>
        <dbReference type="ARBA" id="ARBA00023015"/>
    </source>
</evidence>
<dbReference type="SUPFAM" id="SSF46785">
    <property type="entry name" value="Winged helix' DNA-binding domain"/>
    <property type="match status" value="1"/>
</dbReference>
<dbReference type="InterPro" id="IPR036388">
    <property type="entry name" value="WH-like_DNA-bd_sf"/>
</dbReference>
<dbReference type="PROSITE" id="PS50042">
    <property type="entry name" value="CNMP_BINDING_3"/>
    <property type="match status" value="1"/>
</dbReference>
<dbReference type="InterPro" id="IPR018490">
    <property type="entry name" value="cNMP-bd_dom_sf"/>
</dbReference>
<evidence type="ECO:0000313" key="6">
    <source>
        <dbReference type="EMBL" id="EEG77866.1"/>
    </source>
</evidence>
<keyword evidence="1" id="KW-0805">Transcription regulation</keyword>
<accession>C0GFA6</accession>
<dbReference type="SMART" id="SM00419">
    <property type="entry name" value="HTH_CRP"/>
    <property type="match status" value="1"/>
</dbReference>
<proteinExistence type="predicted"/>
<keyword evidence="7" id="KW-1185">Reference proteome</keyword>
<dbReference type="InterPro" id="IPR036390">
    <property type="entry name" value="WH_DNA-bd_sf"/>
</dbReference>
<dbReference type="EMBL" id="ACJM01000005">
    <property type="protein sequence ID" value="EEG77866.1"/>
    <property type="molecule type" value="Genomic_DNA"/>
</dbReference>
<feature type="domain" description="Cyclic nucleotide-binding" evidence="4">
    <location>
        <begin position="16"/>
        <end position="136"/>
    </location>
</feature>
<sequence length="229" mass="26041">MAALNKNVEYLKKVPFFEGLSEEDLGMVAAVMIERSYAKGSVLFMEGEQGEALFVIRQGRVKISKSTADGREQILHMLKDGDIFAEVVLFDRGPYPATAEAVEDTQCWLLRSADMEKLMQSHPLLAIKLLRVMSKRLRQAQLLVRDLALHDAYGRMAGLLLRFARREGKQTKDGIVLELDLTRQEMASMIGTSRETVARILSRFQKDGVLTLDKQRIVLLDEEKLREWT</sequence>
<gene>
    <name evidence="6" type="ORF">DealDRAFT_1165</name>
</gene>
<dbReference type="CDD" id="cd00038">
    <property type="entry name" value="CAP_ED"/>
    <property type="match status" value="1"/>
</dbReference>
<dbReference type="RefSeq" id="WP_008515732.1">
    <property type="nucleotide sequence ID" value="NZ_ACJM01000005.1"/>
</dbReference>
<keyword evidence="2" id="KW-0238">DNA-binding</keyword>
<dbReference type="InterPro" id="IPR012318">
    <property type="entry name" value="HTH_CRP"/>
</dbReference>
<dbReference type="AlphaFoldDB" id="C0GFA6"/>
<dbReference type="PROSITE" id="PS51063">
    <property type="entry name" value="HTH_CRP_2"/>
    <property type="match status" value="1"/>
</dbReference>
<dbReference type="Pfam" id="PF13545">
    <property type="entry name" value="HTH_Crp_2"/>
    <property type="match status" value="1"/>
</dbReference>
<evidence type="ECO:0000259" key="4">
    <source>
        <dbReference type="PROSITE" id="PS50042"/>
    </source>
</evidence>
<dbReference type="PANTHER" id="PTHR24567">
    <property type="entry name" value="CRP FAMILY TRANSCRIPTIONAL REGULATORY PROTEIN"/>
    <property type="match status" value="1"/>
</dbReference>
<dbReference type="FunFam" id="1.10.10.10:FF:000019">
    <property type="entry name" value="Crp/Fnr family transcriptional regulator"/>
    <property type="match status" value="1"/>
</dbReference>
<evidence type="ECO:0000256" key="3">
    <source>
        <dbReference type="ARBA" id="ARBA00023163"/>
    </source>
</evidence>
<dbReference type="Gene3D" id="2.60.120.10">
    <property type="entry name" value="Jelly Rolls"/>
    <property type="match status" value="1"/>
</dbReference>
<dbReference type="PRINTS" id="PR00034">
    <property type="entry name" value="HTHCRP"/>
</dbReference>
<feature type="domain" description="HTH crp-type" evidence="5">
    <location>
        <begin position="150"/>
        <end position="223"/>
    </location>
</feature>
<name>C0GFA6_DETAL</name>
<dbReference type="PANTHER" id="PTHR24567:SF74">
    <property type="entry name" value="HTH-TYPE TRANSCRIPTIONAL REGULATOR ARCR"/>
    <property type="match status" value="1"/>
</dbReference>
<evidence type="ECO:0000256" key="2">
    <source>
        <dbReference type="ARBA" id="ARBA00023125"/>
    </source>
</evidence>
<dbReference type="InterPro" id="IPR014710">
    <property type="entry name" value="RmlC-like_jellyroll"/>
</dbReference>
<dbReference type="InterPro" id="IPR000595">
    <property type="entry name" value="cNMP-bd_dom"/>
</dbReference>
<keyword evidence="3" id="KW-0804">Transcription</keyword>
<dbReference type="SUPFAM" id="SSF51206">
    <property type="entry name" value="cAMP-binding domain-like"/>
    <property type="match status" value="1"/>
</dbReference>
<dbReference type="Pfam" id="PF00027">
    <property type="entry name" value="cNMP_binding"/>
    <property type="match status" value="1"/>
</dbReference>
<comment type="caution">
    <text evidence="6">The sequence shown here is derived from an EMBL/GenBank/DDBJ whole genome shotgun (WGS) entry which is preliminary data.</text>
</comment>
<evidence type="ECO:0000313" key="7">
    <source>
        <dbReference type="Proteomes" id="UP000006443"/>
    </source>
</evidence>
<dbReference type="GO" id="GO:0003677">
    <property type="term" value="F:DNA binding"/>
    <property type="evidence" value="ECO:0007669"/>
    <property type="project" value="UniProtKB-KW"/>
</dbReference>